<evidence type="ECO:0000256" key="1">
    <source>
        <dbReference type="SAM" id="MobiDB-lite"/>
    </source>
</evidence>
<name>A0A2S6I9E4_9BACT</name>
<keyword evidence="3" id="KW-1185">Reference proteome</keyword>
<comment type="caution">
    <text evidence="2">The sequence shown here is derived from an EMBL/GenBank/DDBJ whole genome shotgun (WGS) entry which is preliminary data.</text>
</comment>
<dbReference type="InterPro" id="IPR029044">
    <property type="entry name" value="Nucleotide-diphossugar_trans"/>
</dbReference>
<evidence type="ECO:0000313" key="2">
    <source>
        <dbReference type="EMBL" id="PPK88127.1"/>
    </source>
</evidence>
<accession>A0A2S6I9E4</accession>
<gene>
    <name evidence="2" type="ORF">CLV84_1091</name>
</gene>
<reference evidence="2 3" key="1">
    <citation type="submission" date="2018-02" db="EMBL/GenBank/DDBJ databases">
        <title>Genomic Encyclopedia of Archaeal and Bacterial Type Strains, Phase II (KMG-II): from individual species to whole genera.</title>
        <authorList>
            <person name="Goeker M."/>
        </authorList>
    </citation>
    <scope>NUCLEOTIDE SEQUENCE [LARGE SCALE GENOMIC DNA]</scope>
    <source>
        <strain evidence="2 3">DSM 29526</strain>
    </source>
</reference>
<evidence type="ECO:0000313" key="3">
    <source>
        <dbReference type="Proteomes" id="UP000237662"/>
    </source>
</evidence>
<dbReference type="SUPFAM" id="SSF53448">
    <property type="entry name" value="Nucleotide-diphospho-sugar transferases"/>
    <property type="match status" value="1"/>
</dbReference>
<evidence type="ECO:0008006" key="4">
    <source>
        <dbReference type="Google" id="ProtNLM"/>
    </source>
</evidence>
<feature type="region of interest" description="Disordered" evidence="1">
    <location>
        <begin position="1"/>
        <end position="25"/>
    </location>
</feature>
<proteinExistence type="predicted"/>
<protein>
    <recommendedName>
        <fullName evidence="4">Nucleotide-diphospho-sugar transferase domain-containing protein</fullName>
    </recommendedName>
</protein>
<organism evidence="2 3">
    <name type="scientific">Neolewinella xylanilytica</name>
    <dbReference type="NCBI Taxonomy" id="1514080"/>
    <lineage>
        <taxon>Bacteria</taxon>
        <taxon>Pseudomonadati</taxon>
        <taxon>Bacteroidota</taxon>
        <taxon>Saprospiria</taxon>
        <taxon>Saprospirales</taxon>
        <taxon>Lewinellaceae</taxon>
        <taxon>Neolewinella</taxon>
    </lineage>
</organism>
<dbReference type="EMBL" id="PTJC01000005">
    <property type="protein sequence ID" value="PPK88127.1"/>
    <property type="molecule type" value="Genomic_DNA"/>
</dbReference>
<dbReference type="Proteomes" id="UP000237662">
    <property type="component" value="Unassembled WGS sequence"/>
</dbReference>
<feature type="compositionally biased region" description="Basic and acidic residues" evidence="1">
    <location>
        <begin position="360"/>
        <end position="371"/>
    </location>
</feature>
<dbReference type="AlphaFoldDB" id="A0A2S6I9E4"/>
<feature type="region of interest" description="Disordered" evidence="1">
    <location>
        <begin position="352"/>
        <end position="371"/>
    </location>
</feature>
<sequence>MRRSAGESGNGQKVAKLHRPPSGRCDLFPRLSGDEQLATAPPGKGRTDPLSLSLRRFATYPSVESISVVTLYLTFGTDLTVHQQAVFSAMTLLAHRPGEIVVWTDAPHFYQFLGDRVSTRYLEPDTLAEWKGAHDFFWRIKIAALRQLSTEYPGEHLLYLDADTFCFAPPAKMVGILDNGVHLMHALEGLPSALPTSTERRMGRQTQGKTFGGVSLTDHHFMYNAGVVGLSAHLAGEAVDLALRICDEMCAAGVTRRLVEQYALSIALAEAGGLTVANSVIGHYWGNKREWTDRIGTFFLGHHLLGTSAEEQITATQGVDFRAFPLYRKSSSTLRKLQAWLAAKTVGYPSTYAPPEGMDASERSERWMASR</sequence>